<dbReference type="Proteomes" id="UP001299068">
    <property type="component" value="Unassembled WGS sequence"/>
</dbReference>
<protein>
    <recommendedName>
        <fullName evidence="3">DUF4825 domain-containing protein</fullName>
    </recommendedName>
</protein>
<name>A0ABS7KZI3_CLOSR</name>
<proteinExistence type="predicted"/>
<organism evidence="1 2">
    <name type="scientific">Clostridium sardiniense</name>
    <name type="common">Clostridium absonum</name>
    <dbReference type="NCBI Taxonomy" id="29369"/>
    <lineage>
        <taxon>Bacteria</taxon>
        <taxon>Bacillati</taxon>
        <taxon>Bacillota</taxon>
        <taxon>Clostridia</taxon>
        <taxon>Eubacteriales</taxon>
        <taxon>Clostridiaceae</taxon>
        <taxon>Clostridium</taxon>
    </lineage>
</organism>
<evidence type="ECO:0008006" key="3">
    <source>
        <dbReference type="Google" id="ProtNLM"/>
    </source>
</evidence>
<keyword evidence="2" id="KW-1185">Reference proteome</keyword>
<evidence type="ECO:0000313" key="1">
    <source>
        <dbReference type="EMBL" id="MBY0755927.1"/>
    </source>
</evidence>
<sequence>MKKLIIILVSTAIIFLFAFEQEYIPNESLNKEENFISYKRLDNVISNYLKKDYKDKHFSNANQIFLSYDIVGKEVKNNVLLAYITYSLSGYKVDKNTAKNTSNEDFNGVISISKNDKDFIVTDFKSISHNKDIKTIFPKEYILKTKIRPNLKHREIIKEKLHAWQNINKVTIE</sequence>
<dbReference type="RefSeq" id="WP_221861256.1">
    <property type="nucleotide sequence ID" value="NZ_JAIKTU010000008.1"/>
</dbReference>
<evidence type="ECO:0000313" key="2">
    <source>
        <dbReference type="Proteomes" id="UP001299068"/>
    </source>
</evidence>
<accession>A0ABS7KZI3</accession>
<gene>
    <name evidence="1" type="ORF">K5V21_10760</name>
</gene>
<reference evidence="1 2" key="1">
    <citation type="journal article" date="2021" name="Cell Host Microbe">
        <title>in vivo commensal control of Clostridioides difficile virulence.</title>
        <authorList>
            <person name="Girinathan B.P."/>
            <person name="Dibenedetto N."/>
            <person name="Worley J.N."/>
            <person name="Peltier J."/>
            <person name="Arrieta-Ortiz M.L."/>
            <person name="Rupa Christinal Immanuel S."/>
            <person name="Lavin R."/>
            <person name="Delaney M.L."/>
            <person name="Cummins C."/>
            <person name="Hoffmann M."/>
            <person name="Luo Y."/>
            <person name="Gonzalez-Escalona N."/>
            <person name="Allard M."/>
            <person name="Onderdonk A.B."/>
            <person name="Gerber G.K."/>
            <person name="Sonenshein A.L."/>
            <person name="Baliga N."/>
            <person name="Dupuy B."/>
            <person name="Bry L."/>
        </authorList>
    </citation>
    <scope>NUCLEOTIDE SEQUENCE [LARGE SCALE GENOMIC DNA]</scope>
    <source>
        <strain evidence="1 2">DSM 599</strain>
    </source>
</reference>
<dbReference type="EMBL" id="JAIKTU010000008">
    <property type="protein sequence ID" value="MBY0755927.1"/>
    <property type="molecule type" value="Genomic_DNA"/>
</dbReference>
<comment type="caution">
    <text evidence="1">The sequence shown here is derived from an EMBL/GenBank/DDBJ whole genome shotgun (WGS) entry which is preliminary data.</text>
</comment>